<evidence type="ECO:0000259" key="2">
    <source>
        <dbReference type="SMART" id="SM00738"/>
    </source>
</evidence>
<dbReference type="RefSeq" id="WP_050074609.1">
    <property type="nucleotide sequence ID" value="NZ_CPZJ01000024.1"/>
</dbReference>
<evidence type="ECO:0000313" key="3">
    <source>
        <dbReference type="EMBL" id="CNG62018.1"/>
    </source>
</evidence>
<evidence type="ECO:0000256" key="1">
    <source>
        <dbReference type="ARBA" id="ARBA00023163"/>
    </source>
</evidence>
<name>A0A0T9MYY6_YERIN</name>
<dbReference type="Pfam" id="PF02357">
    <property type="entry name" value="NusG"/>
    <property type="match status" value="1"/>
</dbReference>
<dbReference type="OrthoDB" id="6506974at2"/>
<dbReference type="GO" id="GO:0006354">
    <property type="term" value="P:DNA-templated transcription elongation"/>
    <property type="evidence" value="ECO:0007669"/>
    <property type="project" value="InterPro"/>
</dbReference>
<dbReference type="Proteomes" id="UP000038750">
    <property type="component" value="Unassembled WGS sequence"/>
</dbReference>
<evidence type="ECO:0000313" key="4">
    <source>
        <dbReference type="Proteomes" id="UP000038750"/>
    </source>
</evidence>
<dbReference type="AlphaFoldDB" id="A0A0T9MYY6"/>
<dbReference type="Gene3D" id="3.30.70.940">
    <property type="entry name" value="NusG, N-terminal domain"/>
    <property type="match status" value="1"/>
</dbReference>
<dbReference type="CDD" id="cd09894">
    <property type="entry name" value="NGN_SP_AnfA1"/>
    <property type="match status" value="1"/>
</dbReference>
<keyword evidence="1" id="KW-0804">Transcription</keyword>
<dbReference type="EMBL" id="CPZJ01000024">
    <property type="protein sequence ID" value="CNG62018.1"/>
    <property type="molecule type" value="Genomic_DNA"/>
</dbReference>
<protein>
    <submittedName>
        <fullName evidence="3">Transcription antiterminator</fullName>
    </submittedName>
</protein>
<gene>
    <name evidence="3" type="primary">nusG_1</name>
    <name evidence="3" type="ORF">ERS008530_04217</name>
</gene>
<proteinExistence type="predicted"/>
<dbReference type="SMART" id="SM00738">
    <property type="entry name" value="NGN"/>
    <property type="match status" value="1"/>
</dbReference>
<dbReference type="SUPFAM" id="SSF82679">
    <property type="entry name" value="N-utilization substance G protein NusG, N-terminal domain"/>
    <property type="match status" value="1"/>
</dbReference>
<dbReference type="InterPro" id="IPR036735">
    <property type="entry name" value="NGN_dom_sf"/>
</dbReference>
<dbReference type="InterPro" id="IPR006645">
    <property type="entry name" value="NGN-like_dom"/>
</dbReference>
<sequence>MKWYVLQFTATRFTAVFSHLERLNFSYYCPMVTERYRRPDKEISYRERLVPLFHGYLFINADFDKTHSSAITAIPYVQRFIAFGGEPLPVPEEEIYNVQKGERNQLILSDSPRLVEIMLMDDPRMRSIAMLNYITEKSLTHKMKRKKNDCYQKKACKQAQAST</sequence>
<accession>A0A0T9MYY6</accession>
<organism evidence="3 4">
    <name type="scientific">Yersinia intermedia</name>
    <dbReference type="NCBI Taxonomy" id="631"/>
    <lineage>
        <taxon>Bacteria</taxon>
        <taxon>Pseudomonadati</taxon>
        <taxon>Pseudomonadota</taxon>
        <taxon>Gammaproteobacteria</taxon>
        <taxon>Enterobacterales</taxon>
        <taxon>Yersiniaceae</taxon>
        <taxon>Yersinia</taxon>
    </lineage>
</organism>
<feature type="domain" description="NusG-like N-terminal" evidence="2">
    <location>
        <begin position="1"/>
        <end position="102"/>
    </location>
</feature>
<reference evidence="3 4" key="1">
    <citation type="submission" date="2015-03" db="EMBL/GenBank/DDBJ databases">
        <authorList>
            <person name="Murphy D."/>
        </authorList>
    </citation>
    <scope>NUCLEOTIDE SEQUENCE [LARGE SCALE GENOMIC DNA]</scope>
    <source>
        <strain evidence="3 4">BR165/97</strain>
    </source>
</reference>